<sequence length="461" mass="51479">MKTVAAKRKEGQAVKHNLLQLPPDLLDKSSSSDPKDEGPDSKEGRKRRQAEIAPRRRWASQGVAMPMPVSGLELIVRESGIHLLDLSALTTIHIGAVASLRLSADPSLLSRLLSCRQDSYMEFVYSRYGFWRCLDQALLSLILRVQQLLMPQKAKPAAVVWATYSRALSSLQDALKDKDTWSAPEVLCAAEILARFELLGKGVSGWMPHIWGAARLLRLRGPNQYLSDFEKTLFTTLSGPIICESFLTNKGCFLGEEIWSNLRLSMAKEDGTLSSMCRIGIGLAMEISKTPGIGRQITDMICSDEPIDESQLAIVLAETRECRSGLLTWKAELYSALTLKKKLTTAELLIDRRYEHVGTALAGSISMARLLGCISPHERALLEEEAILCSHELLDLVSRISLLNYSAGFYLEQKSIFARGVLNTTDIWEPSLRSGKLIERWKFERWCDAMGRMTTDYSRGL</sequence>
<evidence type="ECO:0000313" key="3">
    <source>
        <dbReference type="Proteomes" id="UP000813444"/>
    </source>
</evidence>
<organism evidence="2 3">
    <name type="scientific">Stachybotrys elegans</name>
    <dbReference type="NCBI Taxonomy" id="80388"/>
    <lineage>
        <taxon>Eukaryota</taxon>
        <taxon>Fungi</taxon>
        <taxon>Dikarya</taxon>
        <taxon>Ascomycota</taxon>
        <taxon>Pezizomycotina</taxon>
        <taxon>Sordariomycetes</taxon>
        <taxon>Hypocreomycetidae</taxon>
        <taxon>Hypocreales</taxon>
        <taxon>Stachybotryaceae</taxon>
        <taxon>Stachybotrys</taxon>
    </lineage>
</organism>
<reference evidence="2" key="1">
    <citation type="journal article" date="2021" name="Nat. Commun.">
        <title>Genetic determinants of endophytism in the Arabidopsis root mycobiome.</title>
        <authorList>
            <person name="Mesny F."/>
            <person name="Miyauchi S."/>
            <person name="Thiergart T."/>
            <person name="Pickel B."/>
            <person name="Atanasova L."/>
            <person name="Karlsson M."/>
            <person name="Huettel B."/>
            <person name="Barry K.W."/>
            <person name="Haridas S."/>
            <person name="Chen C."/>
            <person name="Bauer D."/>
            <person name="Andreopoulos W."/>
            <person name="Pangilinan J."/>
            <person name="LaButti K."/>
            <person name="Riley R."/>
            <person name="Lipzen A."/>
            <person name="Clum A."/>
            <person name="Drula E."/>
            <person name="Henrissat B."/>
            <person name="Kohler A."/>
            <person name="Grigoriev I.V."/>
            <person name="Martin F.M."/>
            <person name="Hacquard S."/>
        </authorList>
    </citation>
    <scope>NUCLEOTIDE SEQUENCE</scope>
    <source>
        <strain evidence="2">MPI-CAGE-CH-0235</strain>
    </source>
</reference>
<keyword evidence="3" id="KW-1185">Reference proteome</keyword>
<dbReference type="AlphaFoldDB" id="A0A8K0WM50"/>
<dbReference type="InterPro" id="IPR053178">
    <property type="entry name" value="Osmoadaptation_assoc"/>
</dbReference>
<comment type="caution">
    <text evidence="2">The sequence shown here is derived from an EMBL/GenBank/DDBJ whole genome shotgun (WGS) entry which is preliminary data.</text>
</comment>
<dbReference type="Proteomes" id="UP000813444">
    <property type="component" value="Unassembled WGS sequence"/>
</dbReference>
<dbReference type="OrthoDB" id="5126878at2759"/>
<feature type="compositionally biased region" description="Low complexity" evidence="1">
    <location>
        <begin position="18"/>
        <end position="32"/>
    </location>
</feature>
<feature type="region of interest" description="Disordered" evidence="1">
    <location>
        <begin position="1"/>
        <end position="58"/>
    </location>
</feature>
<gene>
    <name evidence="2" type="ORF">B0I35DRAFT_358261</name>
</gene>
<accession>A0A8K0WM50</accession>
<name>A0A8K0WM50_9HYPO</name>
<dbReference type="EMBL" id="JAGPNK010000012">
    <property type="protein sequence ID" value="KAH7310427.1"/>
    <property type="molecule type" value="Genomic_DNA"/>
</dbReference>
<feature type="compositionally biased region" description="Basic and acidic residues" evidence="1">
    <location>
        <begin position="33"/>
        <end position="54"/>
    </location>
</feature>
<evidence type="ECO:0000256" key="1">
    <source>
        <dbReference type="SAM" id="MobiDB-lite"/>
    </source>
</evidence>
<protein>
    <submittedName>
        <fullName evidence="2">Uncharacterized protein</fullName>
    </submittedName>
</protein>
<evidence type="ECO:0000313" key="2">
    <source>
        <dbReference type="EMBL" id="KAH7310427.1"/>
    </source>
</evidence>
<dbReference type="PANTHER" id="PTHR38111:SF6">
    <property type="entry name" value="FINGER DOMAIN PROTEIN, PUTATIVE (AFU_ORTHOLOGUE AFUA_8G01940)-RELATED"/>
    <property type="match status" value="1"/>
</dbReference>
<proteinExistence type="predicted"/>
<dbReference type="PANTHER" id="PTHR38111">
    <property type="entry name" value="ZN(2)-C6 FUNGAL-TYPE DOMAIN-CONTAINING PROTEIN-RELATED"/>
    <property type="match status" value="1"/>
</dbReference>